<dbReference type="Proteomes" id="UP000240883">
    <property type="component" value="Unassembled WGS sequence"/>
</dbReference>
<sequence length="76" mass="8744">MHQIALMRERVLSLERANEAATTRKQRRKKRIQKQGTLSKAEGEDMIAQKAVEQQIEGETQQGSLVTICVRVRRLL</sequence>
<gene>
    <name evidence="2" type="ORF">BS50DRAFT_641743</name>
</gene>
<organism evidence="2 3">
    <name type="scientific">Corynespora cassiicola Philippines</name>
    <dbReference type="NCBI Taxonomy" id="1448308"/>
    <lineage>
        <taxon>Eukaryota</taxon>
        <taxon>Fungi</taxon>
        <taxon>Dikarya</taxon>
        <taxon>Ascomycota</taxon>
        <taxon>Pezizomycotina</taxon>
        <taxon>Dothideomycetes</taxon>
        <taxon>Pleosporomycetidae</taxon>
        <taxon>Pleosporales</taxon>
        <taxon>Corynesporascaceae</taxon>
        <taxon>Corynespora</taxon>
    </lineage>
</organism>
<dbReference type="EMBL" id="KZ678369">
    <property type="protein sequence ID" value="PSN58512.1"/>
    <property type="molecule type" value="Genomic_DNA"/>
</dbReference>
<evidence type="ECO:0000313" key="3">
    <source>
        <dbReference type="Proteomes" id="UP000240883"/>
    </source>
</evidence>
<reference evidence="2 3" key="1">
    <citation type="journal article" date="2018" name="Front. Microbiol.">
        <title>Genome-Wide Analysis of Corynespora cassiicola Leaf Fall Disease Putative Effectors.</title>
        <authorList>
            <person name="Lopez D."/>
            <person name="Ribeiro S."/>
            <person name="Label P."/>
            <person name="Fumanal B."/>
            <person name="Venisse J.S."/>
            <person name="Kohler A."/>
            <person name="de Oliveira R.R."/>
            <person name="Labutti K."/>
            <person name="Lipzen A."/>
            <person name="Lail K."/>
            <person name="Bauer D."/>
            <person name="Ohm R.A."/>
            <person name="Barry K.W."/>
            <person name="Spatafora J."/>
            <person name="Grigoriev I.V."/>
            <person name="Martin F.M."/>
            <person name="Pujade-Renaud V."/>
        </authorList>
    </citation>
    <scope>NUCLEOTIDE SEQUENCE [LARGE SCALE GENOMIC DNA]</scope>
    <source>
        <strain evidence="2 3">Philippines</strain>
    </source>
</reference>
<dbReference type="STRING" id="1448308.A0A2T2MZ63"/>
<protein>
    <submittedName>
        <fullName evidence="2">Uncharacterized protein</fullName>
    </submittedName>
</protein>
<evidence type="ECO:0000313" key="2">
    <source>
        <dbReference type="EMBL" id="PSN58512.1"/>
    </source>
</evidence>
<accession>A0A2T2MZ63</accession>
<proteinExistence type="predicted"/>
<keyword evidence="3" id="KW-1185">Reference proteome</keyword>
<evidence type="ECO:0000256" key="1">
    <source>
        <dbReference type="SAM" id="MobiDB-lite"/>
    </source>
</evidence>
<feature type="compositionally biased region" description="Basic residues" evidence="1">
    <location>
        <begin position="24"/>
        <end position="33"/>
    </location>
</feature>
<name>A0A2T2MZ63_CORCC</name>
<feature type="region of interest" description="Disordered" evidence="1">
    <location>
        <begin position="17"/>
        <end position="44"/>
    </location>
</feature>
<dbReference type="AlphaFoldDB" id="A0A2T2MZ63"/>
<dbReference type="OrthoDB" id="3776271at2759"/>